<evidence type="ECO:0000313" key="4">
    <source>
        <dbReference type="EMBL" id="PQP79546.1"/>
    </source>
</evidence>
<dbReference type="HAMAP" id="MF_00385">
    <property type="entry name" value="Ribosomal_bS16"/>
    <property type="match status" value="1"/>
</dbReference>
<dbReference type="InterPro" id="IPR023803">
    <property type="entry name" value="Ribosomal_bS16_dom_sf"/>
</dbReference>
<name>A0A2S8NU61_9MOLU</name>
<dbReference type="Proteomes" id="UP000238672">
    <property type="component" value="Unassembled WGS sequence"/>
</dbReference>
<evidence type="ECO:0000256" key="1">
    <source>
        <dbReference type="ARBA" id="ARBA00022980"/>
    </source>
</evidence>
<proteinExistence type="inferred from homology"/>
<dbReference type="InterPro" id="IPR000307">
    <property type="entry name" value="Ribosomal_bS16"/>
</dbReference>
<dbReference type="Gene3D" id="3.30.1320.10">
    <property type="match status" value="1"/>
</dbReference>
<keyword evidence="2 3" id="KW-0687">Ribonucleoprotein</keyword>
<keyword evidence="5" id="KW-1185">Reference proteome</keyword>
<dbReference type="NCBIfam" id="TIGR00002">
    <property type="entry name" value="S16"/>
    <property type="match status" value="1"/>
</dbReference>
<evidence type="ECO:0000313" key="5">
    <source>
        <dbReference type="Proteomes" id="UP000238672"/>
    </source>
</evidence>
<dbReference type="PANTHER" id="PTHR12919:SF20">
    <property type="entry name" value="SMALL RIBOSOMAL SUBUNIT PROTEIN BS16M"/>
    <property type="match status" value="1"/>
</dbReference>
<dbReference type="SUPFAM" id="SSF54565">
    <property type="entry name" value="Ribosomal protein S16"/>
    <property type="match status" value="1"/>
</dbReference>
<gene>
    <name evidence="3 4" type="primary">rpsP</name>
    <name evidence="4" type="ORF">C6B37_01620</name>
</gene>
<protein>
    <recommendedName>
        <fullName evidence="3">Small ribosomal subunit protein bS16</fullName>
    </recommendedName>
</protein>
<dbReference type="GO" id="GO:0003735">
    <property type="term" value="F:structural constituent of ribosome"/>
    <property type="evidence" value="ECO:0007669"/>
    <property type="project" value="InterPro"/>
</dbReference>
<dbReference type="AlphaFoldDB" id="A0A2S8NU61"/>
<reference evidence="4 5" key="1">
    <citation type="submission" date="2018-02" db="EMBL/GenBank/DDBJ databases">
        <title>Metagenomics reveals mixed infection of spiroplasma and phytoplasma in chicory.</title>
        <authorList>
            <person name="Polano C."/>
            <person name="Moruzzi S."/>
            <person name="Ermacora P."/>
            <person name="Ferrini F."/>
            <person name="Martini M."/>
            <person name="Firrao G."/>
        </authorList>
    </citation>
    <scope>NUCLEOTIDE SEQUENCE [LARGE SCALE GENOMIC DNA]</scope>
    <source>
        <strain evidence="4 5">ChiP</strain>
    </source>
</reference>
<organism evidence="4 5">
    <name type="scientific">Candidatus Phytoplasma phoenicium</name>
    <dbReference type="NCBI Taxonomy" id="198422"/>
    <lineage>
        <taxon>Bacteria</taxon>
        <taxon>Bacillati</taxon>
        <taxon>Mycoplasmatota</taxon>
        <taxon>Mollicutes</taxon>
        <taxon>Acholeplasmatales</taxon>
        <taxon>Acholeplasmataceae</taxon>
        <taxon>Candidatus Phytoplasma</taxon>
        <taxon>16SrIX (Pigeon pea witches'-broom group)</taxon>
    </lineage>
</organism>
<dbReference type="PANTHER" id="PTHR12919">
    <property type="entry name" value="30S RIBOSOMAL PROTEIN S16"/>
    <property type="match status" value="1"/>
</dbReference>
<dbReference type="GO" id="GO:0015935">
    <property type="term" value="C:small ribosomal subunit"/>
    <property type="evidence" value="ECO:0007669"/>
    <property type="project" value="TreeGrafter"/>
</dbReference>
<comment type="caution">
    <text evidence="4">The sequence shown here is derived from an EMBL/GenBank/DDBJ whole genome shotgun (WGS) entry which is preliminary data.</text>
</comment>
<accession>A0A2S8NU61</accession>
<sequence length="84" mass="9951">MSVRMRLQRYGSHKRPFYRVVTMNTQNKRDGKFLEIIGTFEPFKNLINIDMKKVEKWLSVGAQPTQTVKNLLKKVKKQNNINNL</sequence>
<evidence type="ECO:0000256" key="3">
    <source>
        <dbReference type="HAMAP-Rule" id="MF_00385"/>
    </source>
</evidence>
<evidence type="ECO:0000256" key="2">
    <source>
        <dbReference type="ARBA" id="ARBA00023274"/>
    </source>
</evidence>
<comment type="similarity">
    <text evidence="3">Belongs to the bacterial ribosomal protein bS16 family.</text>
</comment>
<dbReference type="GO" id="GO:0005737">
    <property type="term" value="C:cytoplasm"/>
    <property type="evidence" value="ECO:0007669"/>
    <property type="project" value="UniProtKB-ARBA"/>
</dbReference>
<dbReference type="EMBL" id="PUUG01000046">
    <property type="protein sequence ID" value="PQP79546.1"/>
    <property type="molecule type" value="Genomic_DNA"/>
</dbReference>
<dbReference type="Pfam" id="PF00886">
    <property type="entry name" value="Ribosomal_S16"/>
    <property type="match status" value="1"/>
</dbReference>
<dbReference type="GO" id="GO:0006412">
    <property type="term" value="P:translation"/>
    <property type="evidence" value="ECO:0007669"/>
    <property type="project" value="UniProtKB-UniRule"/>
</dbReference>
<keyword evidence="1 3" id="KW-0689">Ribosomal protein</keyword>